<evidence type="ECO:0000313" key="18">
    <source>
        <dbReference type="EMBL" id="KAF3328398.1"/>
    </source>
</evidence>
<keyword evidence="13" id="KW-0449">Lipoprotein</keyword>
<dbReference type="GO" id="GO:0005975">
    <property type="term" value="P:carbohydrate metabolic process"/>
    <property type="evidence" value="ECO:0007669"/>
    <property type="project" value="InterPro"/>
</dbReference>
<comment type="caution">
    <text evidence="18">The sequence shown here is derived from an EMBL/GenBank/DDBJ whole genome shotgun (WGS) entry which is preliminary data.</text>
</comment>
<keyword evidence="7" id="KW-0732">Signal</keyword>
<dbReference type="Gene3D" id="3.20.20.80">
    <property type="entry name" value="Glycosidases"/>
    <property type="match status" value="1"/>
</dbReference>
<keyword evidence="14 16" id="KW-0326">Glycosidase</keyword>
<dbReference type="GO" id="GO:0098552">
    <property type="term" value="C:side of membrane"/>
    <property type="evidence" value="ECO:0007669"/>
    <property type="project" value="UniProtKB-KW"/>
</dbReference>
<accession>A0A833QTT7</accession>
<evidence type="ECO:0000256" key="11">
    <source>
        <dbReference type="ARBA" id="ARBA00023157"/>
    </source>
</evidence>
<dbReference type="EC" id="3.2.1.39" evidence="4"/>
<evidence type="ECO:0000256" key="13">
    <source>
        <dbReference type="ARBA" id="ARBA00023288"/>
    </source>
</evidence>
<evidence type="ECO:0000256" key="2">
    <source>
        <dbReference type="ARBA" id="ARBA00004609"/>
    </source>
</evidence>
<keyword evidence="19" id="KW-1185">Reference proteome</keyword>
<gene>
    <name evidence="18" type="ORF">FCM35_KLT07004</name>
</gene>
<evidence type="ECO:0000256" key="4">
    <source>
        <dbReference type="ARBA" id="ARBA00012780"/>
    </source>
</evidence>
<evidence type="ECO:0000256" key="9">
    <source>
        <dbReference type="ARBA" id="ARBA00022821"/>
    </source>
</evidence>
<dbReference type="GO" id="GO:0005886">
    <property type="term" value="C:plasma membrane"/>
    <property type="evidence" value="ECO:0007669"/>
    <property type="project" value="UniProtKB-SubCell"/>
</dbReference>
<evidence type="ECO:0000313" key="19">
    <source>
        <dbReference type="Proteomes" id="UP000623129"/>
    </source>
</evidence>
<dbReference type="InterPro" id="IPR044965">
    <property type="entry name" value="Glyco_hydro_17_plant"/>
</dbReference>
<evidence type="ECO:0000256" key="5">
    <source>
        <dbReference type="ARBA" id="ARBA00022475"/>
    </source>
</evidence>
<dbReference type="FunFam" id="3.20.20.80:FF:000008">
    <property type="entry name" value="Glucan endo-1,3-beta-glucosidase 5"/>
    <property type="match status" value="1"/>
</dbReference>
<dbReference type="InterPro" id="IPR000490">
    <property type="entry name" value="Glyco_hydro_17"/>
</dbReference>
<evidence type="ECO:0000256" key="16">
    <source>
        <dbReference type="RuleBase" id="RU004336"/>
    </source>
</evidence>
<protein>
    <recommendedName>
        <fullName evidence="4">glucan endo-1,3-beta-D-glucosidase</fullName>
        <ecNumber evidence="4">3.2.1.39</ecNumber>
    </recommendedName>
</protein>
<keyword evidence="9" id="KW-0611">Plant defense</keyword>
<dbReference type="Pfam" id="PF07983">
    <property type="entry name" value="X8"/>
    <property type="match status" value="1"/>
</dbReference>
<dbReference type="Gene3D" id="1.20.58.1040">
    <property type="match status" value="1"/>
</dbReference>
<evidence type="ECO:0000256" key="8">
    <source>
        <dbReference type="ARBA" id="ARBA00022801"/>
    </source>
</evidence>
<dbReference type="InterPro" id="IPR017853">
    <property type="entry name" value="GH"/>
</dbReference>
<comment type="catalytic activity">
    <reaction evidence="1">
        <text>Hydrolysis of (1-&gt;3)-beta-D-glucosidic linkages in (1-&gt;3)-beta-D-glucans.</text>
        <dbReference type="EC" id="3.2.1.39"/>
    </reaction>
</comment>
<comment type="subcellular location">
    <subcellularLocation>
        <location evidence="2">Cell membrane</location>
        <topology evidence="2">Lipid-anchor</topology>
        <topology evidence="2">GPI-anchor</topology>
    </subcellularLocation>
</comment>
<dbReference type="Proteomes" id="UP000623129">
    <property type="component" value="Unassembled WGS sequence"/>
</dbReference>
<organism evidence="18 19">
    <name type="scientific">Carex littledalei</name>
    <dbReference type="NCBI Taxonomy" id="544730"/>
    <lineage>
        <taxon>Eukaryota</taxon>
        <taxon>Viridiplantae</taxon>
        <taxon>Streptophyta</taxon>
        <taxon>Embryophyta</taxon>
        <taxon>Tracheophyta</taxon>
        <taxon>Spermatophyta</taxon>
        <taxon>Magnoliopsida</taxon>
        <taxon>Liliopsida</taxon>
        <taxon>Poales</taxon>
        <taxon>Cyperaceae</taxon>
        <taxon>Cyperoideae</taxon>
        <taxon>Cariceae</taxon>
        <taxon>Carex</taxon>
        <taxon>Carex subgen. Euthyceras</taxon>
    </lineage>
</organism>
<evidence type="ECO:0000256" key="12">
    <source>
        <dbReference type="ARBA" id="ARBA00023180"/>
    </source>
</evidence>
<keyword evidence="8 16" id="KW-0378">Hydrolase</keyword>
<comment type="similarity">
    <text evidence="3 15">Belongs to the glycosyl hydrolase 17 family.</text>
</comment>
<keyword evidence="5" id="KW-1003">Cell membrane</keyword>
<evidence type="ECO:0000256" key="14">
    <source>
        <dbReference type="ARBA" id="ARBA00023295"/>
    </source>
</evidence>
<dbReference type="SMART" id="SM00768">
    <property type="entry name" value="X8"/>
    <property type="match status" value="1"/>
</dbReference>
<dbReference type="GO" id="GO:0042973">
    <property type="term" value="F:glucan endo-1,3-beta-D-glucosidase activity"/>
    <property type="evidence" value="ECO:0007669"/>
    <property type="project" value="UniProtKB-EC"/>
</dbReference>
<dbReference type="PANTHER" id="PTHR32227">
    <property type="entry name" value="GLUCAN ENDO-1,3-BETA-GLUCOSIDASE BG1-RELATED-RELATED"/>
    <property type="match status" value="1"/>
</dbReference>
<evidence type="ECO:0000259" key="17">
    <source>
        <dbReference type="SMART" id="SM00768"/>
    </source>
</evidence>
<evidence type="ECO:0000256" key="3">
    <source>
        <dbReference type="ARBA" id="ARBA00008773"/>
    </source>
</evidence>
<dbReference type="GO" id="GO:0006952">
    <property type="term" value="P:defense response"/>
    <property type="evidence" value="ECO:0007669"/>
    <property type="project" value="UniProtKB-KW"/>
</dbReference>
<dbReference type="PROSITE" id="PS00587">
    <property type="entry name" value="GLYCOSYL_HYDROL_F17"/>
    <property type="match status" value="1"/>
</dbReference>
<dbReference type="EMBL" id="SWLB01000016">
    <property type="protein sequence ID" value="KAF3328398.1"/>
    <property type="molecule type" value="Genomic_DNA"/>
</dbReference>
<evidence type="ECO:0000256" key="15">
    <source>
        <dbReference type="RuleBase" id="RU004335"/>
    </source>
</evidence>
<proteinExistence type="inferred from homology"/>
<dbReference type="FunFam" id="1.20.58.1040:FF:000002">
    <property type="entry name" value="Glucan endo-1,3-beta-glucosidase 8"/>
    <property type="match status" value="1"/>
</dbReference>
<dbReference type="AlphaFoldDB" id="A0A833QTT7"/>
<sequence length="451" mass="50688">MTSHRINPPIIVEMLRANGIKKVKLFDADPWTLGALGGTHIETMVAIPNDQLGKIASNYDNAKKWVKNNVTRYYHDHAVNIRYVAVGNEPFLKSYNDAYINSTYPALRNIQKALDEAGLGKAIKATVPLNADVYNTPIDNPVPSASQFRVDIRQKMHKIVHYLNHTGAPFVVNIYPFLSLYDNPDFPFDFAFFDGTNKPIVDKGLVYTNVFDANFDMLVWSLTKAGVPDMKIIVGEVGWPTDGDKNANKQNAKRFYDGYMQRIVRKVGTPKRPGAMDVYLFGLIDENRKSILPGNFERHWGLFTYNGKPKFPIDFTGSGKGRYLVGAKGIEHLPAQWCVSKKEAEERFYEVESSINFACAATDCTSIGYNSSCHGLSLLGNASYAFNMYFQMQDQDVRACDFNGLATITDENPSTDKCLFPVQIVSENQRREPGIWAASFLVLLISLLYHL</sequence>
<name>A0A833QTT7_9POAL</name>
<evidence type="ECO:0000256" key="7">
    <source>
        <dbReference type="ARBA" id="ARBA00022729"/>
    </source>
</evidence>
<feature type="domain" description="X8" evidence="17">
    <location>
        <begin position="336"/>
        <end position="420"/>
    </location>
</feature>
<evidence type="ECO:0000256" key="10">
    <source>
        <dbReference type="ARBA" id="ARBA00023136"/>
    </source>
</evidence>
<keyword evidence="10" id="KW-0472">Membrane</keyword>
<keyword evidence="11" id="KW-1015">Disulfide bond</keyword>
<evidence type="ECO:0000256" key="1">
    <source>
        <dbReference type="ARBA" id="ARBA00000382"/>
    </source>
</evidence>
<keyword evidence="12" id="KW-0325">Glycoprotein</keyword>
<dbReference type="InterPro" id="IPR012946">
    <property type="entry name" value="X8"/>
</dbReference>
<dbReference type="OrthoDB" id="408788at2759"/>
<reference evidence="18" key="1">
    <citation type="submission" date="2020-01" db="EMBL/GenBank/DDBJ databases">
        <title>Genome sequence of Kobresia littledalei, the first chromosome-level genome in the family Cyperaceae.</title>
        <authorList>
            <person name="Qu G."/>
        </authorList>
    </citation>
    <scope>NUCLEOTIDE SEQUENCE</scope>
    <source>
        <strain evidence="18">C.B.Clarke</strain>
        <tissue evidence="18">Leaf</tissue>
    </source>
</reference>
<dbReference type="Pfam" id="PF00332">
    <property type="entry name" value="Glyco_hydro_17"/>
    <property type="match status" value="1"/>
</dbReference>
<dbReference type="SUPFAM" id="SSF51445">
    <property type="entry name" value="(Trans)glycosidases"/>
    <property type="match status" value="1"/>
</dbReference>
<evidence type="ECO:0000256" key="6">
    <source>
        <dbReference type="ARBA" id="ARBA00022622"/>
    </source>
</evidence>
<keyword evidence="6" id="KW-0336">GPI-anchor</keyword>